<reference evidence="3 4" key="1">
    <citation type="submission" date="2018-08" db="EMBL/GenBank/DDBJ databases">
        <title>Streptomyces NEAU-D10 sp. nov., a novel Actinomycete isolated from soil.</title>
        <authorList>
            <person name="Jin L."/>
        </authorList>
    </citation>
    <scope>NUCLEOTIDE SEQUENCE [LARGE SCALE GENOMIC DNA]</scope>
    <source>
        <strain evidence="3 4">NEAU-D10</strain>
    </source>
</reference>
<feature type="transmembrane region" description="Helical" evidence="2">
    <location>
        <begin position="190"/>
        <end position="208"/>
    </location>
</feature>
<feature type="transmembrane region" description="Helical" evidence="2">
    <location>
        <begin position="111"/>
        <end position="130"/>
    </location>
</feature>
<keyword evidence="2" id="KW-1133">Transmembrane helix</keyword>
<proteinExistence type="predicted"/>
<dbReference type="EMBL" id="QUAC01000014">
    <property type="protein sequence ID" value="REK91883.1"/>
    <property type="molecule type" value="Genomic_DNA"/>
</dbReference>
<sequence>MLDSMESMTVDVYVARIRRQLLRPARPEPAGLFVQLAVGLAIAEMLVYAVQKVYMAARGEVGMPGHPAPDSVQAQFEHAAFAQAANASLGVVAALVALATVTRWGSRIPRWTLLSALTLTLVMQSLGAAITLRRTDFDLAHLGGSAVFETLSGGVQIAAWLVVAMSYYVRTGRPRVHFTDASALVPTRRVQAVAAYVAFVCALAYGAMKLDWALGGEFLIRQTPLPRAARDDLLERATDAVMQHWVSVALALVGMVAALHLSGCFRPHAKVRRWVLLVGSWAGCAFMVARAVGVLGYGFVNDVRLLSGLVSVPPAAMDLARFHARWDLLLWSPYWLLFGVCWGVAAWHYRRQGHADSSHRSHGSQPAGAHLMDQPGPG</sequence>
<evidence type="ECO:0000313" key="4">
    <source>
        <dbReference type="Proteomes" id="UP000262477"/>
    </source>
</evidence>
<feature type="transmembrane region" description="Helical" evidence="2">
    <location>
        <begin position="242"/>
        <end position="262"/>
    </location>
</feature>
<name>A0A371QBP9_STRIH</name>
<keyword evidence="4" id="KW-1185">Reference proteome</keyword>
<feature type="transmembrane region" description="Helical" evidence="2">
    <location>
        <begin position="30"/>
        <end position="50"/>
    </location>
</feature>
<protein>
    <submittedName>
        <fullName evidence="3">DUF3995 domain-containing protein</fullName>
    </submittedName>
</protein>
<dbReference type="AlphaFoldDB" id="A0A371QBP9"/>
<evidence type="ECO:0000313" key="3">
    <source>
        <dbReference type="EMBL" id="REK91883.1"/>
    </source>
</evidence>
<dbReference type="Pfam" id="PF13160">
    <property type="entry name" value="DUF3995"/>
    <property type="match status" value="1"/>
</dbReference>
<keyword evidence="2" id="KW-0472">Membrane</keyword>
<feature type="transmembrane region" description="Helical" evidence="2">
    <location>
        <begin position="80"/>
        <end position="99"/>
    </location>
</feature>
<feature type="transmembrane region" description="Helical" evidence="2">
    <location>
        <begin position="150"/>
        <end position="169"/>
    </location>
</feature>
<feature type="transmembrane region" description="Helical" evidence="2">
    <location>
        <begin position="274"/>
        <end position="300"/>
    </location>
</feature>
<dbReference type="InterPro" id="IPR025058">
    <property type="entry name" value="DUF3995"/>
</dbReference>
<keyword evidence="2" id="KW-0812">Transmembrane</keyword>
<evidence type="ECO:0000256" key="2">
    <source>
        <dbReference type="SAM" id="Phobius"/>
    </source>
</evidence>
<feature type="transmembrane region" description="Helical" evidence="2">
    <location>
        <begin position="328"/>
        <end position="349"/>
    </location>
</feature>
<organism evidence="3 4">
    <name type="scientific">Streptomyces inhibens</name>
    <dbReference type="NCBI Taxonomy" id="2293571"/>
    <lineage>
        <taxon>Bacteria</taxon>
        <taxon>Bacillati</taxon>
        <taxon>Actinomycetota</taxon>
        <taxon>Actinomycetes</taxon>
        <taxon>Kitasatosporales</taxon>
        <taxon>Streptomycetaceae</taxon>
        <taxon>Streptomyces</taxon>
    </lineage>
</organism>
<accession>A0A371QBP9</accession>
<gene>
    <name evidence="3" type="ORF">DY245_02220</name>
</gene>
<feature type="region of interest" description="Disordered" evidence="1">
    <location>
        <begin position="358"/>
        <end position="378"/>
    </location>
</feature>
<evidence type="ECO:0000256" key="1">
    <source>
        <dbReference type="SAM" id="MobiDB-lite"/>
    </source>
</evidence>
<comment type="caution">
    <text evidence="3">The sequence shown here is derived from an EMBL/GenBank/DDBJ whole genome shotgun (WGS) entry which is preliminary data.</text>
</comment>
<dbReference type="Proteomes" id="UP000262477">
    <property type="component" value="Unassembled WGS sequence"/>
</dbReference>